<keyword evidence="2" id="KW-1185">Reference proteome</keyword>
<accession>A0AAU9EKV8</accession>
<sequence length="159" mass="17551">MRGEDWRTVGRVLGDMFSGARPPVVISTTAAGAIPYYSKLLTIDMLGLNDKWIARNGIIRSTRPGHTRYATIQYLIDSKVNLVIAHPIVKEISSPATTDPNAIMCKLDVSTLPNTSKIVEIPLNSNYRLDVLYILRHGAVDSAIKRLGLVTHDIDVVKK</sequence>
<organism evidence="1 2">
    <name type="scientific">Desulfoferula mesophila</name>
    <dbReference type="NCBI Taxonomy" id="3058419"/>
    <lineage>
        <taxon>Bacteria</taxon>
        <taxon>Pseudomonadati</taxon>
        <taxon>Thermodesulfobacteriota</taxon>
        <taxon>Desulfarculia</taxon>
        <taxon>Desulfarculales</taxon>
        <taxon>Desulfarculaceae</taxon>
        <taxon>Desulfoferula</taxon>
    </lineage>
</organism>
<dbReference type="KEGG" id="dmp:FAK_08900"/>
<dbReference type="AlphaFoldDB" id="A0AAU9EKV8"/>
<gene>
    <name evidence="1" type="ORF">FAK_08900</name>
</gene>
<dbReference type="EMBL" id="AP028679">
    <property type="protein sequence ID" value="BEQ13824.1"/>
    <property type="molecule type" value="Genomic_DNA"/>
</dbReference>
<dbReference type="Proteomes" id="UP001366166">
    <property type="component" value="Chromosome"/>
</dbReference>
<name>A0AAU9EKV8_9BACT</name>
<reference evidence="2" key="1">
    <citation type="journal article" date="2023" name="Arch. Microbiol.">
        <title>Desulfoferula mesophilus gen. nov. sp. nov., a mesophilic sulfate-reducing bacterium isolated from a brackish lake sediment.</title>
        <authorList>
            <person name="Watanabe T."/>
            <person name="Yabe T."/>
            <person name="Tsuji J.M."/>
            <person name="Fukui M."/>
        </authorList>
    </citation>
    <scope>NUCLEOTIDE SEQUENCE [LARGE SCALE GENOMIC DNA]</scope>
    <source>
        <strain evidence="2">12FAK</strain>
    </source>
</reference>
<protein>
    <submittedName>
        <fullName evidence="1">Uncharacterized protein</fullName>
    </submittedName>
</protein>
<evidence type="ECO:0000313" key="1">
    <source>
        <dbReference type="EMBL" id="BEQ13824.1"/>
    </source>
</evidence>
<evidence type="ECO:0000313" key="2">
    <source>
        <dbReference type="Proteomes" id="UP001366166"/>
    </source>
</evidence>
<proteinExistence type="predicted"/>